<comment type="caution">
    <text evidence="3">The sequence shown here is derived from an EMBL/GenBank/DDBJ whole genome shotgun (WGS) entry which is preliminary data.</text>
</comment>
<feature type="chain" id="PRO_5043674504" description="Ig-like domain-containing protein" evidence="1">
    <location>
        <begin position="29"/>
        <end position="525"/>
    </location>
</feature>
<sequence length="525" mass="59699">MSFPNRLCWILLLYFLGFTHFFRGVVLAQSHGCYPDSYFCEEPFYLLSMAINSCVFPTSKVMKYSAAETACKREKSSVLRDRSSSANGLYLYKDLQAKYHSRVFWIKAKAAKTGNKTCQVYTLDKRVERKACEQATFEVICEKNATLRQPLRPQVTIIKRKGYGRKIYKGTDVELSCDVNAQTVQNISIAYGTMNRRKSPGHGTDEVEMETWPRHDSGGKLCGYQTKLTFTHAVTKKDSDLTFFCFLTGEDTHCPNSGSNDKCAVRGPFQVARPPPKPIVKIISSGKPNTVFLGTVLHAECLADVDIGSKIEWAYVENNHLTHLRQSQHGVKMDMLPLSGKWLSSLYLDTQGKSWAGKDIQLICYGRGDLITLCESDQYWCQHTTVKIRQGALTPYLRIYFHRRPNIVYMGQMLEARCTSEKHTGIVWLRLKRTYGGWFETVILDNFKKQRKLDDPIYEVSNDSYGSKGEYSLSILKIHDITEDFDQNIIACSAISTPDPKKSRCRDLKDCVESKPIRVLGRQGG</sequence>
<accession>A0AAV4EBS9</accession>
<protein>
    <recommendedName>
        <fullName evidence="2">Ig-like domain-containing protein</fullName>
    </recommendedName>
</protein>
<evidence type="ECO:0000313" key="3">
    <source>
        <dbReference type="EMBL" id="GFR57861.1"/>
    </source>
</evidence>
<dbReference type="EMBL" id="BMAT01010642">
    <property type="protein sequence ID" value="GFR57861.1"/>
    <property type="molecule type" value="Genomic_DNA"/>
</dbReference>
<evidence type="ECO:0000313" key="4">
    <source>
        <dbReference type="Proteomes" id="UP000762676"/>
    </source>
</evidence>
<evidence type="ECO:0000259" key="2">
    <source>
        <dbReference type="PROSITE" id="PS50835"/>
    </source>
</evidence>
<name>A0AAV4EBS9_9GAST</name>
<dbReference type="PROSITE" id="PS50835">
    <property type="entry name" value="IG_LIKE"/>
    <property type="match status" value="1"/>
</dbReference>
<gene>
    <name evidence="3" type="ORF">ElyMa_005347900</name>
</gene>
<dbReference type="AlphaFoldDB" id="A0AAV4EBS9"/>
<proteinExistence type="predicted"/>
<organism evidence="3 4">
    <name type="scientific">Elysia marginata</name>
    <dbReference type="NCBI Taxonomy" id="1093978"/>
    <lineage>
        <taxon>Eukaryota</taxon>
        <taxon>Metazoa</taxon>
        <taxon>Spiralia</taxon>
        <taxon>Lophotrochozoa</taxon>
        <taxon>Mollusca</taxon>
        <taxon>Gastropoda</taxon>
        <taxon>Heterobranchia</taxon>
        <taxon>Euthyneura</taxon>
        <taxon>Panpulmonata</taxon>
        <taxon>Sacoglossa</taxon>
        <taxon>Placobranchoidea</taxon>
        <taxon>Plakobranchidae</taxon>
        <taxon>Elysia</taxon>
    </lineage>
</organism>
<dbReference type="InterPro" id="IPR007110">
    <property type="entry name" value="Ig-like_dom"/>
</dbReference>
<dbReference type="Proteomes" id="UP000762676">
    <property type="component" value="Unassembled WGS sequence"/>
</dbReference>
<reference evidence="3 4" key="1">
    <citation type="journal article" date="2021" name="Elife">
        <title>Chloroplast acquisition without the gene transfer in kleptoplastic sea slugs, Plakobranchus ocellatus.</title>
        <authorList>
            <person name="Maeda T."/>
            <person name="Takahashi S."/>
            <person name="Yoshida T."/>
            <person name="Shimamura S."/>
            <person name="Takaki Y."/>
            <person name="Nagai Y."/>
            <person name="Toyoda A."/>
            <person name="Suzuki Y."/>
            <person name="Arimoto A."/>
            <person name="Ishii H."/>
            <person name="Satoh N."/>
            <person name="Nishiyama T."/>
            <person name="Hasebe M."/>
            <person name="Maruyama T."/>
            <person name="Minagawa J."/>
            <person name="Obokata J."/>
            <person name="Shigenobu S."/>
        </authorList>
    </citation>
    <scope>NUCLEOTIDE SEQUENCE [LARGE SCALE GENOMIC DNA]</scope>
</reference>
<feature type="signal peptide" evidence="1">
    <location>
        <begin position="1"/>
        <end position="28"/>
    </location>
</feature>
<feature type="domain" description="Ig-like" evidence="2">
    <location>
        <begin position="153"/>
        <end position="266"/>
    </location>
</feature>
<evidence type="ECO:0000256" key="1">
    <source>
        <dbReference type="SAM" id="SignalP"/>
    </source>
</evidence>
<keyword evidence="4" id="KW-1185">Reference proteome</keyword>
<keyword evidence="1" id="KW-0732">Signal</keyword>